<evidence type="ECO:0000256" key="3">
    <source>
        <dbReference type="ARBA" id="ARBA00022651"/>
    </source>
</evidence>
<evidence type="ECO:0000256" key="4">
    <source>
        <dbReference type="ARBA" id="ARBA00022729"/>
    </source>
</evidence>
<keyword evidence="4 8" id="KW-0732">Signal</keyword>
<gene>
    <name evidence="9" type="ORF">SOCE836_089990</name>
</gene>
<keyword evidence="7" id="KW-0624">Polysaccharide degradation</keyword>
<proteinExistence type="predicted"/>
<evidence type="ECO:0000313" key="9">
    <source>
        <dbReference type="EMBL" id="AUX36784.1"/>
    </source>
</evidence>
<dbReference type="GO" id="GO:0005576">
    <property type="term" value="C:extracellular region"/>
    <property type="evidence" value="ECO:0007669"/>
    <property type="project" value="UniProtKB-SubCell"/>
</dbReference>
<organism evidence="9 10">
    <name type="scientific">Sorangium cellulosum</name>
    <name type="common">Polyangium cellulosum</name>
    <dbReference type="NCBI Taxonomy" id="56"/>
    <lineage>
        <taxon>Bacteria</taxon>
        <taxon>Pseudomonadati</taxon>
        <taxon>Myxococcota</taxon>
        <taxon>Polyangia</taxon>
        <taxon>Polyangiales</taxon>
        <taxon>Polyangiaceae</taxon>
        <taxon>Sorangium</taxon>
    </lineage>
</organism>
<comment type="subcellular location">
    <subcellularLocation>
        <location evidence="1">Secreted</location>
    </subcellularLocation>
</comment>
<keyword evidence="6" id="KW-0119">Carbohydrate metabolism</keyword>
<keyword evidence="5" id="KW-0378">Hydrolase</keyword>
<sequence length="394" mass="39569">MRSRVVAAAGLVASAVVAALLGSACRDLGPQTGSETNFLTSCDAGCGDGLSCICGVCTRACSAEGECAALASGARCVAVAERPAGAACAAAESAAFCDLTCSGDADCEPLGAPFRCQGGFCRARGGGDAAAACPATTLSIGDNERTVTVGDTTRSYVVRLPASYTGASPLPLVLDFHTLGGTSAAEAEASGYRELAEREGFIVAWPQGIEGAWNIGPCCTASRDVDDVGFARALVQEVQAEACVDVKRAYAVGVANGGGMAYHLACNAADVFAGVAPSAFDLLAESEQPCQPARPVTEISFRGTADVLVPYEGGPQQAPNGANITFLGAVGTFERWAALNQCTGSPSAADESGCSTYSTCAGGVEVTLCTAQGGGTAWGSAEIGWATLKRHSLP</sequence>
<evidence type="ECO:0000256" key="6">
    <source>
        <dbReference type="ARBA" id="ARBA00023277"/>
    </source>
</evidence>
<evidence type="ECO:0000256" key="7">
    <source>
        <dbReference type="ARBA" id="ARBA00023326"/>
    </source>
</evidence>
<evidence type="ECO:0000256" key="5">
    <source>
        <dbReference type="ARBA" id="ARBA00022801"/>
    </source>
</evidence>
<keyword evidence="2" id="KW-0964">Secreted</keyword>
<keyword evidence="3" id="KW-0858">Xylan degradation</keyword>
<dbReference type="GO" id="GO:0045493">
    <property type="term" value="P:xylan catabolic process"/>
    <property type="evidence" value="ECO:0007669"/>
    <property type="project" value="UniProtKB-KW"/>
</dbReference>
<evidence type="ECO:0000256" key="2">
    <source>
        <dbReference type="ARBA" id="ARBA00022525"/>
    </source>
</evidence>
<dbReference type="PANTHER" id="PTHR38050:SF2">
    <property type="entry name" value="FERULOYL ESTERASE C-RELATED"/>
    <property type="match status" value="1"/>
</dbReference>
<accession>A0A4P2R1E3</accession>
<dbReference type="PROSITE" id="PS51257">
    <property type="entry name" value="PROKAR_LIPOPROTEIN"/>
    <property type="match status" value="1"/>
</dbReference>
<evidence type="ECO:0000313" key="10">
    <source>
        <dbReference type="Proteomes" id="UP000295497"/>
    </source>
</evidence>
<dbReference type="InterPro" id="IPR029058">
    <property type="entry name" value="AB_hydrolase_fold"/>
</dbReference>
<evidence type="ECO:0000256" key="8">
    <source>
        <dbReference type="SAM" id="SignalP"/>
    </source>
</evidence>
<dbReference type="RefSeq" id="WP_129579532.1">
    <property type="nucleotide sequence ID" value="NZ_CP012672.1"/>
</dbReference>
<dbReference type="InterPro" id="IPR043595">
    <property type="entry name" value="FaeB/C/D"/>
</dbReference>
<dbReference type="EMBL" id="CP012672">
    <property type="protein sequence ID" value="AUX36784.1"/>
    <property type="molecule type" value="Genomic_DNA"/>
</dbReference>
<feature type="chain" id="PRO_5020576581" evidence="8">
    <location>
        <begin position="19"/>
        <end position="394"/>
    </location>
</feature>
<reference evidence="9 10" key="1">
    <citation type="submission" date="2015-09" db="EMBL/GenBank/DDBJ databases">
        <title>Sorangium comparison.</title>
        <authorList>
            <person name="Zaburannyi N."/>
            <person name="Bunk B."/>
            <person name="Overmann J."/>
            <person name="Mueller R."/>
        </authorList>
    </citation>
    <scope>NUCLEOTIDE SEQUENCE [LARGE SCALE GENOMIC DNA]</scope>
    <source>
        <strain evidence="9 10">So ce836</strain>
    </source>
</reference>
<dbReference type="PANTHER" id="PTHR38050">
    <property type="match status" value="1"/>
</dbReference>
<dbReference type="Proteomes" id="UP000295497">
    <property type="component" value="Chromosome"/>
</dbReference>
<name>A0A4P2R1E3_SORCE</name>
<feature type="signal peptide" evidence="8">
    <location>
        <begin position="1"/>
        <end position="18"/>
    </location>
</feature>
<dbReference type="Gene3D" id="3.40.50.1820">
    <property type="entry name" value="alpha/beta hydrolase"/>
    <property type="match status" value="1"/>
</dbReference>
<dbReference type="SUPFAM" id="SSF53474">
    <property type="entry name" value="alpha/beta-Hydrolases"/>
    <property type="match status" value="1"/>
</dbReference>
<dbReference type="AlphaFoldDB" id="A0A4P2R1E3"/>
<evidence type="ECO:0000256" key="1">
    <source>
        <dbReference type="ARBA" id="ARBA00004613"/>
    </source>
</evidence>
<protein>
    <submittedName>
        <fullName evidence="9">Uncharacterized protein</fullName>
    </submittedName>
</protein>
<dbReference type="GO" id="GO:0030600">
    <property type="term" value="F:feruloyl esterase activity"/>
    <property type="evidence" value="ECO:0007669"/>
    <property type="project" value="InterPro"/>
</dbReference>